<name>A0A8J3HCK5_9RHOB</name>
<keyword evidence="2" id="KW-1185">Reference proteome</keyword>
<dbReference type="EMBL" id="BNAP01000040">
    <property type="protein sequence ID" value="GHH03994.1"/>
    <property type="molecule type" value="Genomic_DNA"/>
</dbReference>
<proteinExistence type="predicted"/>
<protein>
    <submittedName>
        <fullName evidence="1">Uncharacterized protein</fullName>
    </submittedName>
</protein>
<dbReference type="RefSeq" id="WP_028095339.1">
    <property type="nucleotide sequence ID" value="NZ_BNAP01000040.1"/>
</dbReference>
<organism evidence="1 2">
    <name type="scientific">Pseudodonghicola xiamenensis</name>
    <dbReference type="NCBI Taxonomy" id="337702"/>
    <lineage>
        <taxon>Bacteria</taxon>
        <taxon>Pseudomonadati</taxon>
        <taxon>Pseudomonadota</taxon>
        <taxon>Alphaproteobacteria</taxon>
        <taxon>Rhodobacterales</taxon>
        <taxon>Paracoccaceae</taxon>
        <taxon>Pseudodonghicola</taxon>
    </lineage>
</organism>
<sequence length="164" mass="17699">MAVPKNCIRIHGEDIIVYSCGEGRIVHHREFLHAMVESRSLAKVKAAFPASRRNLLEVLNTFGFDFDQLLAEQFSEGLTNTNLAETHGVDAKWIAKKRGDLGQASVPGRPAVDIPDEAVIDAYVSAGSYAGGARALKLGSQTFKRLYLLAASRTGQKADGEGEG</sequence>
<reference evidence="1" key="2">
    <citation type="submission" date="2020-09" db="EMBL/GenBank/DDBJ databases">
        <authorList>
            <person name="Sun Q."/>
            <person name="Zhou Y."/>
        </authorList>
    </citation>
    <scope>NUCLEOTIDE SEQUENCE</scope>
    <source>
        <strain evidence="1">CGMCC 1.7081</strain>
    </source>
</reference>
<reference evidence="1" key="1">
    <citation type="journal article" date="2014" name="Int. J. Syst. Evol. Microbiol.">
        <title>Complete genome sequence of Corynebacterium casei LMG S-19264T (=DSM 44701T), isolated from a smear-ripened cheese.</title>
        <authorList>
            <consortium name="US DOE Joint Genome Institute (JGI-PGF)"/>
            <person name="Walter F."/>
            <person name="Albersmeier A."/>
            <person name="Kalinowski J."/>
            <person name="Ruckert C."/>
        </authorList>
    </citation>
    <scope>NUCLEOTIDE SEQUENCE</scope>
    <source>
        <strain evidence="1">CGMCC 1.7081</strain>
    </source>
</reference>
<comment type="caution">
    <text evidence="1">The sequence shown here is derived from an EMBL/GenBank/DDBJ whole genome shotgun (WGS) entry which is preliminary data.</text>
</comment>
<evidence type="ECO:0000313" key="2">
    <source>
        <dbReference type="Proteomes" id="UP000611500"/>
    </source>
</evidence>
<dbReference type="Proteomes" id="UP000611500">
    <property type="component" value="Unassembled WGS sequence"/>
</dbReference>
<gene>
    <name evidence="1" type="ORF">GCM10010961_42150</name>
</gene>
<accession>A0A8J3HCK5</accession>
<dbReference type="AlphaFoldDB" id="A0A8J3HCK5"/>
<evidence type="ECO:0000313" key="1">
    <source>
        <dbReference type="EMBL" id="GHH03994.1"/>
    </source>
</evidence>